<dbReference type="EMBL" id="QDEB01045091">
    <property type="protein sequence ID" value="RZC38245.1"/>
    <property type="molecule type" value="Genomic_DNA"/>
</dbReference>
<feature type="non-terminal residue" evidence="1">
    <location>
        <position position="1"/>
    </location>
</feature>
<proteinExistence type="predicted"/>
<protein>
    <submittedName>
        <fullName evidence="1">ATP synthase mitochondrial F1 complex assembly factor 2</fullName>
    </submittedName>
</protein>
<organism evidence="1 2">
    <name type="scientific">Asbolus verrucosus</name>
    <name type="common">Desert ironclad beetle</name>
    <dbReference type="NCBI Taxonomy" id="1661398"/>
    <lineage>
        <taxon>Eukaryota</taxon>
        <taxon>Metazoa</taxon>
        <taxon>Ecdysozoa</taxon>
        <taxon>Arthropoda</taxon>
        <taxon>Hexapoda</taxon>
        <taxon>Insecta</taxon>
        <taxon>Pterygota</taxon>
        <taxon>Neoptera</taxon>
        <taxon>Endopterygota</taxon>
        <taxon>Coleoptera</taxon>
        <taxon>Polyphaga</taxon>
        <taxon>Cucujiformia</taxon>
        <taxon>Tenebrionidae</taxon>
        <taxon>Pimeliinae</taxon>
        <taxon>Asbolus</taxon>
    </lineage>
</organism>
<evidence type="ECO:0000313" key="1">
    <source>
        <dbReference type="EMBL" id="RZC38245.1"/>
    </source>
</evidence>
<accession>A0A482VZQ1</accession>
<reference evidence="1 2" key="1">
    <citation type="submission" date="2017-03" db="EMBL/GenBank/DDBJ databases">
        <title>Genome of the blue death feigning beetle - Asbolus verrucosus.</title>
        <authorList>
            <person name="Rider S.D."/>
        </authorList>
    </citation>
    <scope>NUCLEOTIDE SEQUENCE [LARGE SCALE GENOMIC DNA]</scope>
    <source>
        <strain evidence="1">Butters</strain>
        <tissue evidence="1">Head and leg muscle</tissue>
    </source>
</reference>
<dbReference type="Pfam" id="PF07542">
    <property type="entry name" value="ATP12"/>
    <property type="match status" value="1"/>
</dbReference>
<dbReference type="InterPro" id="IPR011419">
    <property type="entry name" value="ATP12_ATP_synth-F1-assembly"/>
</dbReference>
<sequence>TTLCNTVIDNPNNLTKYDMVTYITNYLDTDTVLFQANEEEDLLKLQEVEWDPVITWFNKKFNVNLAKSRQMDSPIVNEKDKTTLSKHLLSYNFAAINGNHYALHYYETNIVISGFVYGVDTLKSVILTMACVERFLTPEKAVVLSRLEEEYQTGYWGRIEWAHDLNQQDLQARLSAVVLFIYFNSQSNKMQSKVVQ</sequence>
<dbReference type="Gene3D" id="1.10.3580.10">
    <property type="entry name" value="ATP12 ATPase"/>
    <property type="match status" value="1"/>
</dbReference>
<evidence type="ECO:0000313" key="2">
    <source>
        <dbReference type="Proteomes" id="UP000292052"/>
    </source>
</evidence>
<dbReference type="Proteomes" id="UP000292052">
    <property type="component" value="Unassembled WGS sequence"/>
</dbReference>
<dbReference type="SUPFAM" id="SSF160909">
    <property type="entry name" value="ATP12-like"/>
    <property type="match status" value="1"/>
</dbReference>
<name>A0A482VZQ1_ASBVE</name>
<dbReference type="GO" id="GO:0033615">
    <property type="term" value="P:mitochondrial proton-transporting ATP synthase complex assembly"/>
    <property type="evidence" value="ECO:0007669"/>
    <property type="project" value="TreeGrafter"/>
</dbReference>
<comment type="caution">
    <text evidence="1">The sequence shown here is derived from an EMBL/GenBank/DDBJ whole genome shotgun (WGS) entry which is preliminary data.</text>
</comment>
<dbReference type="STRING" id="1661398.A0A482VZQ1"/>
<dbReference type="PANTHER" id="PTHR21013:SF10">
    <property type="entry name" value="ATP SYNTHASE MITOCHONDRIAL F1 COMPLEX ASSEMBLY FACTOR 2"/>
    <property type="match status" value="1"/>
</dbReference>
<keyword evidence="2" id="KW-1185">Reference proteome</keyword>
<dbReference type="OrthoDB" id="5673at2759"/>
<dbReference type="GO" id="GO:0005739">
    <property type="term" value="C:mitochondrion"/>
    <property type="evidence" value="ECO:0007669"/>
    <property type="project" value="TreeGrafter"/>
</dbReference>
<dbReference type="AlphaFoldDB" id="A0A482VZQ1"/>
<dbReference type="InterPro" id="IPR023335">
    <property type="entry name" value="ATP12_ortho_dom_sf"/>
</dbReference>
<dbReference type="PANTHER" id="PTHR21013">
    <property type="entry name" value="ATP SYNTHASE MITOCHONDRIAL F1 COMPLEX ASSEMBLY FACTOR 2/ATP12 PROTEIN, MITOCHONDRIAL PRECURSOR"/>
    <property type="match status" value="1"/>
</dbReference>
<gene>
    <name evidence="1" type="ORF">BDFB_006201</name>
</gene>